<reference evidence="1 2" key="1">
    <citation type="submission" date="2018-03" db="EMBL/GenBank/DDBJ databases">
        <title>Genomic Encyclopedia of Archaeal and Bacterial Type Strains, Phase II (KMG-II): from individual species to whole genera.</title>
        <authorList>
            <person name="Goeker M."/>
        </authorList>
    </citation>
    <scope>NUCLEOTIDE SEQUENCE [LARGE SCALE GENOMIC DNA]</scope>
    <source>
        <strain evidence="1 2">DSM 100065</strain>
    </source>
</reference>
<dbReference type="RefSeq" id="WP_106349073.1">
    <property type="nucleotide sequence ID" value="NZ_PVUE01000008.1"/>
</dbReference>
<comment type="caution">
    <text evidence="1">The sequence shown here is derived from an EMBL/GenBank/DDBJ whole genome shotgun (WGS) entry which is preliminary data.</text>
</comment>
<dbReference type="Gene3D" id="3.40.50.410">
    <property type="entry name" value="von Willebrand factor, type A domain"/>
    <property type="match status" value="1"/>
</dbReference>
<dbReference type="SUPFAM" id="SSF53300">
    <property type="entry name" value="vWA-like"/>
    <property type="match status" value="1"/>
</dbReference>
<dbReference type="InterPro" id="IPR008912">
    <property type="entry name" value="Uncharacterised_CoxE"/>
</dbReference>
<gene>
    <name evidence="1" type="ORF">CLV47_10831</name>
</gene>
<organism evidence="1 2">
    <name type="scientific">Antricoccus suffuscus</name>
    <dbReference type="NCBI Taxonomy" id="1629062"/>
    <lineage>
        <taxon>Bacteria</taxon>
        <taxon>Bacillati</taxon>
        <taxon>Actinomycetota</taxon>
        <taxon>Actinomycetes</taxon>
        <taxon>Geodermatophilales</taxon>
        <taxon>Antricoccaceae</taxon>
        <taxon>Antricoccus</taxon>
    </lineage>
</organism>
<proteinExistence type="predicted"/>
<dbReference type="PANTHER" id="PTHR39338">
    <property type="entry name" value="BLL5662 PROTEIN-RELATED"/>
    <property type="match status" value="1"/>
</dbReference>
<dbReference type="Proteomes" id="UP000237752">
    <property type="component" value="Unassembled WGS sequence"/>
</dbReference>
<dbReference type="AlphaFoldDB" id="A0A2T0ZZ97"/>
<dbReference type="EMBL" id="PVUE01000008">
    <property type="protein sequence ID" value="PRZ41672.1"/>
    <property type="molecule type" value="Genomic_DNA"/>
</dbReference>
<keyword evidence="2" id="KW-1185">Reference proteome</keyword>
<dbReference type="PANTHER" id="PTHR39338:SF6">
    <property type="entry name" value="BLL5662 PROTEIN"/>
    <property type="match status" value="1"/>
</dbReference>
<dbReference type="InterPro" id="IPR011195">
    <property type="entry name" value="UCP010256"/>
</dbReference>
<evidence type="ECO:0000313" key="2">
    <source>
        <dbReference type="Proteomes" id="UP000237752"/>
    </source>
</evidence>
<name>A0A2T0ZZ97_9ACTN</name>
<protein>
    <recommendedName>
        <fullName evidence="3">VWFA domain-containing protein</fullName>
    </recommendedName>
</protein>
<dbReference type="Pfam" id="PF05762">
    <property type="entry name" value="VWA_CoxE"/>
    <property type="match status" value="1"/>
</dbReference>
<dbReference type="InterPro" id="IPR036465">
    <property type="entry name" value="vWFA_dom_sf"/>
</dbReference>
<sequence>MTSNNYGLVPASAGALAEPRGVDEILLGFARMLRVAGVAVSPDRVQSMIAALGHLDVLDEDSVYWAGRLTLCSNPDDLPKYDAGFAAYFGGEVPKPSQSQPPQHKHVEASFGMDDHAPEGTGEQEDDPIPGMASAQEVLQHKDFSDLQPAEREELRRLFELLAPTSATRRTRRYGPNKRGITDAHKSIRAAMRNGGEMTRLARKRRRVRPRRLVILADVSGSMAPYADPMLRFAHAAVRRDQVHTEIFTLGTRLTRVTRELRLRDPDKALRAAGAAIPDWSGGTQLGEMLRAFLNLWGQRGIARRAIVVIFSDGWERGDPTLLGEQMQRLHRLAYSVIWANPHKGHAGYEPLTGGITAALPYIDHFVAGHSFASYAELAKVISHA</sequence>
<dbReference type="PIRSF" id="PIRSF010256">
    <property type="entry name" value="CoxE_vWa"/>
    <property type="match status" value="1"/>
</dbReference>
<dbReference type="OrthoDB" id="9790469at2"/>
<dbReference type="CDD" id="cd00198">
    <property type="entry name" value="vWFA"/>
    <property type="match status" value="1"/>
</dbReference>
<evidence type="ECO:0000313" key="1">
    <source>
        <dbReference type="EMBL" id="PRZ41672.1"/>
    </source>
</evidence>
<accession>A0A2T0ZZ97</accession>
<evidence type="ECO:0008006" key="3">
    <source>
        <dbReference type="Google" id="ProtNLM"/>
    </source>
</evidence>